<evidence type="ECO:0000256" key="4">
    <source>
        <dbReference type="ARBA" id="ARBA00022989"/>
    </source>
</evidence>
<dbReference type="RefSeq" id="WP_106227796.1">
    <property type="nucleotide sequence ID" value="NZ_PVTV01000014.1"/>
</dbReference>
<evidence type="ECO:0000256" key="1">
    <source>
        <dbReference type="ARBA" id="ARBA00004651"/>
    </source>
</evidence>
<gene>
    <name evidence="8" type="ORF">BCM14_1943</name>
</gene>
<feature type="transmembrane region" description="Helical" evidence="6">
    <location>
        <begin position="21"/>
        <end position="43"/>
    </location>
</feature>
<dbReference type="GO" id="GO:0005886">
    <property type="term" value="C:plasma membrane"/>
    <property type="evidence" value="ECO:0007669"/>
    <property type="project" value="UniProtKB-SubCell"/>
</dbReference>
<keyword evidence="5 6" id="KW-0472">Membrane</keyword>
<keyword evidence="3 6" id="KW-0812">Transmembrane</keyword>
<protein>
    <submittedName>
        <fullName evidence="8">Putative RDD family membrane protein YckC</fullName>
    </submittedName>
</protein>
<keyword evidence="9" id="KW-1185">Reference proteome</keyword>
<dbReference type="InterPro" id="IPR051791">
    <property type="entry name" value="Pra-immunoreactive"/>
</dbReference>
<name>A0A2T0XEW3_9BURK</name>
<evidence type="ECO:0000256" key="6">
    <source>
        <dbReference type="SAM" id="Phobius"/>
    </source>
</evidence>
<evidence type="ECO:0000256" key="5">
    <source>
        <dbReference type="ARBA" id="ARBA00023136"/>
    </source>
</evidence>
<evidence type="ECO:0000256" key="3">
    <source>
        <dbReference type="ARBA" id="ARBA00022692"/>
    </source>
</evidence>
<accession>A0A2T0XEW3</accession>
<dbReference type="OrthoDB" id="5298807at2"/>
<feature type="transmembrane region" description="Helical" evidence="6">
    <location>
        <begin position="108"/>
        <end position="128"/>
    </location>
</feature>
<dbReference type="EMBL" id="PVTV01000014">
    <property type="protein sequence ID" value="PRY97483.1"/>
    <property type="molecule type" value="Genomic_DNA"/>
</dbReference>
<reference evidence="8 9" key="1">
    <citation type="submission" date="2018-03" db="EMBL/GenBank/DDBJ databases">
        <title>Genomic Encyclopedia of Type Strains, Phase III (KMG-III): the genomes of soil and plant-associated and newly described type strains.</title>
        <authorList>
            <person name="Whitman W."/>
        </authorList>
    </citation>
    <scope>NUCLEOTIDE SEQUENCE [LARGE SCALE GENOMIC DNA]</scope>
    <source>
        <strain evidence="8 9">MWH-P2sevCIIIb</strain>
    </source>
</reference>
<comment type="subcellular location">
    <subcellularLocation>
        <location evidence="1">Cell membrane</location>
        <topology evidence="1">Multi-pass membrane protein</topology>
    </subcellularLocation>
</comment>
<evidence type="ECO:0000256" key="2">
    <source>
        <dbReference type="ARBA" id="ARBA00022475"/>
    </source>
</evidence>
<comment type="caution">
    <text evidence="8">The sequence shown here is derived from an EMBL/GenBank/DDBJ whole genome shotgun (WGS) entry which is preliminary data.</text>
</comment>
<dbReference type="InterPro" id="IPR010432">
    <property type="entry name" value="RDD"/>
</dbReference>
<feature type="transmembrane region" description="Helical" evidence="6">
    <location>
        <begin position="55"/>
        <end position="75"/>
    </location>
</feature>
<dbReference type="PANTHER" id="PTHR36115">
    <property type="entry name" value="PROLINE-RICH ANTIGEN HOMOLOG-RELATED"/>
    <property type="match status" value="1"/>
</dbReference>
<feature type="domain" description="RDD" evidence="7">
    <location>
        <begin position="16"/>
        <end position="164"/>
    </location>
</feature>
<dbReference type="Pfam" id="PF06271">
    <property type="entry name" value="RDD"/>
    <property type="match status" value="1"/>
</dbReference>
<proteinExistence type="predicted"/>
<keyword evidence="2" id="KW-1003">Cell membrane</keyword>
<dbReference type="Proteomes" id="UP000238308">
    <property type="component" value="Unassembled WGS sequence"/>
</dbReference>
<evidence type="ECO:0000259" key="7">
    <source>
        <dbReference type="Pfam" id="PF06271"/>
    </source>
</evidence>
<dbReference type="AlphaFoldDB" id="A0A2T0XEW3"/>
<keyword evidence="4 6" id="KW-1133">Transmembrane helix</keyword>
<sequence length="172" mass="19432">MNATSKDFSALVPQAPPRSRRFAAMMYEGVLLFGPVFVADYAFDSLTQSRNGLTLLSVRQIFLFIVIGLYFLTCWKRSGQTLPMKAWNIRLVTSASGRPSTAQMLLRYALMWILPLITFLTIKGLFYLTGWPGTLILFVSAPFTNLIPTWFTQGQQFLHDRLAGTALIEVNR</sequence>
<organism evidence="8 9">
    <name type="scientific">Jezberella montanilacus</name>
    <dbReference type="NCBI Taxonomy" id="323426"/>
    <lineage>
        <taxon>Bacteria</taxon>
        <taxon>Pseudomonadati</taxon>
        <taxon>Pseudomonadota</taxon>
        <taxon>Betaproteobacteria</taxon>
        <taxon>Burkholderiales</taxon>
        <taxon>Alcaligenaceae</taxon>
        <taxon>Jezberella</taxon>
    </lineage>
</organism>
<evidence type="ECO:0000313" key="9">
    <source>
        <dbReference type="Proteomes" id="UP000238308"/>
    </source>
</evidence>
<evidence type="ECO:0000313" key="8">
    <source>
        <dbReference type="EMBL" id="PRY97483.1"/>
    </source>
</evidence>